<name>A0A1W1E4W6_9ZZZZ</name>
<dbReference type="Gene3D" id="3.30.950.30">
    <property type="entry name" value="Schlafen, AAA domain"/>
    <property type="match status" value="1"/>
</dbReference>
<dbReference type="EMBL" id="FPIA01000102">
    <property type="protein sequence ID" value="SFV88911.1"/>
    <property type="molecule type" value="Genomic_DNA"/>
</dbReference>
<dbReference type="InterPro" id="IPR038461">
    <property type="entry name" value="Schlafen_AlbA_2_dom_sf"/>
</dbReference>
<sequence length="408" mass="46382">MFDVKQILAKIDTGETSGVEFKQVVVKHEKIQLKRSDLSDEIAAFANHKGGLIIFGVEDKTNKVIGIDKGVGHQVVELLSSICHDLLNPVLVDFYIDNIAITDKKCLVYIEIDMSLWLHESKHGYFYRHGDSKRKMSIAHILRIGQVRSQARIIHFDEQAVPKTNVETLQKDLYQRFIADDSTDETLSLQKRNLLTQDGVATVAGLLMCSQKSDDYLYNSFIQAVFYKGTDKDANYQIEAKDFKGALDQQIINAFKFVERYNEVSAIKNVGRIERPQYSMKAIFEALVNAVVHRDYSKSGAKIRLFMFIDRLEIYSPGALANTLAVDTLISNQITRNELLTRLLSEIELGDDIKVGRRYFLERRGEGVGIIMRESEQLSGQQPIYQMNGEELQLTIFPAKSLQDKSDD</sequence>
<evidence type="ECO:0000313" key="2">
    <source>
        <dbReference type="EMBL" id="SFV88911.1"/>
    </source>
</evidence>
<dbReference type="PANTHER" id="PTHR30595:SF6">
    <property type="entry name" value="SCHLAFEN ALBA-2 DOMAIN-CONTAINING PROTEIN"/>
    <property type="match status" value="1"/>
</dbReference>
<keyword evidence="2" id="KW-0547">Nucleotide-binding</keyword>
<dbReference type="GO" id="GO:0004386">
    <property type="term" value="F:helicase activity"/>
    <property type="evidence" value="ECO:0007669"/>
    <property type="project" value="UniProtKB-KW"/>
</dbReference>
<dbReference type="InterPro" id="IPR007421">
    <property type="entry name" value="Schlafen_AlbA_2_dom"/>
</dbReference>
<dbReference type="Gene3D" id="3.30.565.60">
    <property type="match status" value="1"/>
</dbReference>
<dbReference type="PANTHER" id="PTHR30595">
    <property type="entry name" value="GLPR-RELATED TRANSCRIPTIONAL REPRESSOR"/>
    <property type="match status" value="1"/>
</dbReference>
<dbReference type="Pfam" id="PF13749">
    <property type="entry name" value="HATPase_c_4"/>
    <property type="match status" value="1"/>
</dbReference>
<protein>
    <submittedName>
        <fullName evidence="2">ATP-dependent DNA helicase</fullName>
    </submittedName>
</protein>
<reference evidence="2" key="1">
    <citation type="submission" date="2016-10" db="EMBL/GenBank/DDBJ databases">
        <authorList>
            <person name="de Groot N.N."/>
        </authorList>
    </citation>
    <scope>NUCLEOTIDE SEQUENCE</scope>
</reference>
<dbReference type="InterPro" id="IPR038475">
    <property type="entry name" value="RecG_C_sf"/>
</dbReference>
<dbReference type="Pfam" id="PF04326">
    <property type="entry name" value="SLFN_AlbA_2"/>
    <property type="match status" value="1"/>
</dbReference>
<feature type="domain" description="Schlafen AlbA-2" evidence="1">
    <location>
        <begin position="15"/>
        <end position="137"/>
    </location>
</feature>
<keyword evidence="2" id="KW-0347">Helicase</keyword>
<dbReference type="AlphaFoldDB" id="A0A1W1E4W6"/>
<organism evidence="2">
    <name type="scientific">hydrothermal vent metagenome</name>
    <dbReference type="NCBI Taxonomy" id="652676"/>
    <lineage>
        <taxon>unclassified sequences</taxon>
        <taxon>metagenomes</taxon>
        <taxon>ecological metagenomes</taxon>
    </lineage>
</organism>
<keyword evidence="2" id="KW-0378">Hydrolase</keyword>
<evidence type="ECO:0000259" key="1">
    <source>
        <dbReference type="Pfam" id="PF04326"/>
    </source>
</evidence>
<keyword evidence="2" id="KW-0067">ATP-binding</keyword>
<proteinExistence type="predicted"/>
<gene>
    <name evidence="2" type="ORF">MNB_SUP05-SYMBIONT-7-507</name>
</gene>
<accession>A0A1W1E4W6</accession>